<organism evidence="2 3">
    <name type="scientific">[Myrmecia] bisecta</name>
    <dbReference type="NCBI Taxonomy" id="41462"/>
    <lineage>
        <taxon>Eukaryota</taxon>
        <taxon>Viridiplantae</taxon>
        <taxon>Chlorophyta</taxon>
        <taxon>core chlorophytes</taxon>
        <taxon>Trebouxiophyceae</taxon>
        <taxon>Trebouxiales</taxon>
        <taxon>Trebouxiaceae</taxon>
        <taxon>Myrmecia</taxon>
    </lineage>
</organism>
<dbReference type="Pfam" id="PF09348">
    <property type="entry name" value="DUF1990"/>
    <property type="match status" value="1"/>
</dbReference>
<evidence type="ECO:0000313" key="3">
    <source>
        <dbReference type="Proteomes" id="UP001489004"/>
    </source>
</evidence>
<proteinExistence type="predicted"/>
<protein>
    <recommendedName>
        <fullName evidence="1">DUF1990 domain-containing protein</fullName>
    </recommendedName>
</protein>
<dbReference type="PANTHER" id="PTHR34202:SF1">
    <property type="entry name" value="UPF0548 PROTEIN"/>
    <property type="match status" value="1"/>
</dbReference>
<dbReference type="Proteomes" id="UP001489004">
    <property type="component" value="Unassembled WGS sequence"/>
</dbReference>
<dbReference type="AlphaFoldDB" id="A0AAW1QGU3"/>
<feature type="domain" description="DUF1990" evidence="1">
    <location>
        <begin position="50"/>
        <end position="208"/>
    </location>
</feature>
<keyword evidence="3" id="KW-1185">Reference proteome</keyword>
<gene>
    <name evidence="2" type="ORF">WJX72_012042</name>
</gene>
<comment type="caution">
    <text evidence="2">The sequence shown here is derived from an EMBL/GenBank/DDBJ whole genome shotgun (WGS) entry which is preliminary data.</text>
</comment>
<name>A0AAW1QGU3_9CHLO</name>
<evidence type="ECO:0000259" key="1">
    <source>
        <dbReference type="Pfam" id="PF09348"/>
    </source>
</evidence>
<dbReference type="PANTHER" id="PTHR34202">
    <property type="entry name" value="UPF0548 PROTEIN"/>
    <property type="match status" value="1"/>
</dbReference>
<dbReference type="EMBL" id="JALJOR010000003">
    <property type="protein sequence ID" value="KAK9820593.1"/>
    <property type="molecule type" value="Genomic_DNA"/>
</dbReference>
<sequence length="220" mass="25095">MGVKPGFEFFTLFRKPSQQEIQTTFDRAATRDANHNYVGLTEDDQLVPKRLGLGWSVDHHRAKVGKGRKAYQRAQSALRRWQHMQLGWVETTSAPVATGELVCVAHRAIFAWLRNPLKVVYATEGKVSLRSPAAASQQLGRGQRFKFGQTTLDGHVIAGEERFTLEWHHDDDSVWYDIFTISRPATALSLLSYPISRFYQHRFRVESTELVRRAAEGQVL</sequence>
<evidence type="ECO:0000313" key="2">
    <source>
        <dbReference type="EMBL" id="KAK9820593.1"/>
    </source>
</evidence>
<dbReference type="InterPro" id="IPR018960">
    <property type="entry name" value="DUF1990"/>
</dbReference>
<reference evidence="2 3" key="1">
    <citation type="journal article" date="2024" name="Nat. Commun.">
        <title>Phylogenomics reveals the evolutionary origins of lichenization in chlorophyte algae.</title>
        <authorList>
            <person name="Puginier C."/>
            <person name="Libourel C."/>
            <person name="Otte J."/>
            <person name="Skaloud P."/>
            <person name="Haon M."/>
            <person name="Grisel S."/>
            <person name="Petersen M."/>
            <person name="Berrin J.G."/>
            <person name="Delaux P.M."/>
            <person name="Dal Grande F."/>
            <person name="Keller J."/>
        </authorList>
    </citation>
    <scope>NUCLEOTIDE SEQUENCE [LARGE SCALE GENOMIC DNA]</scope>
    <source>
        <strain evidence="2 3">SAG 2043</strain>
    </source>
</reference>
<accession>A0AAW1QGU3</accession>